<organism evidence="13 14">
    <name type="scientific">Dehalogenimonas alkenigignens</name>
    <dbReference type="NCBI Taxonomy" id="1217799"/>
    <lineage>
        <taxon>Bacteria</taxon>
        <taxon>Bacillati</taxon>
        <taxon>Chloroflexota</taxon>
        <taxon>Dehalococcoidia</taxon>
        <taxon>Dehalococcoidales</taxon>
        <taxon>Dehalococcoidaceae</taxon>
        <taxon>Dehalogenimonas</taxon>
    </lineage>
</organism>
<evidence type="ECO:0000256" key="2">
    <source>
        <dbReference type="ARBA" id="ARBA00006521"/>
    </source>
</evidence>
<dbReference type="GO" id="GO:0004844">
    <property type="term" value="F:uracil DNA N-glycosylase activity"/>
    <property type="evidence" value="ECO:0007669"/>
    <property type="project" value="UniProtKB-EC"/>
</dbReference>
<dbReference type="InterPro" id="IPR036895">
    <property type="entry name" value="Uracil-DNA_glycosylase-like_sf"/>
</dbReference>
<evidence type="ECO:0000256" key="1">
    <source>
        <dbReference type="ARBA" id="ARBA00001400"/>
    </source>
</evidence>
<comment type="similarity">
    <text evidence="2">Belongs to the uracil-DNA glycosylase (UDG) superfamily. Type 4 (UDGa) family.</text>
</comment>
<dbReference type="SMART" id="SM00987">
    <property type="entry name" value="UreE_C"/>
    <property type="match status" value="1"/>
</dbReference>
<dbReference type="RefSeq" id="WP_058439929.1">
    <property type="nucleotide sequence ID" value="NZ_KQ758903.1"/>
</dbReference>
<dbReference type="Gene3D" id="3.40.470.10">
    <property type="entry name" value="Uracil-DNA glycosylase-like domain"/>
    <property type="match status" value="1"/>
</dbReference>
<reference evidence="13 14" key="1">
    <citation type="submission" date="2015-06" db="EMBL/GenBank/DDBJ databases">
        <title>Genome sequence of the organohalide-respiring Dehalogenimonas alkenigignens type strain (IP3-3T).</title>
        <authorList>
            <person name="Key T.A."/>
            <person name="Richmond D.P."/>
            <person name="Bowman K.S."/>
            <person name="Cho Y.-J."/>
            <person name="Chun J."/>
            <person name="da Costa M.S."/>
            <person name="Rainey F.A."/>
            <person name="Moe W.M."/>
        </authorList>
    </citation>
    <scope>NUCLEOTIDE SEQUENCE [LARGE SCALE GENOMIC DNA]</scope>
    <source>
        <strain evidence="13 14">IP3-3</strain>
    </source>
</reference>
<dbReference type="GO" id="GO:0051539">
    <property type="term" value="F:4 iron, 4 sulfur cluster binding"/>
    <property type="evidence" value="ECO:0007669"/>
    <property type="project" value="UniProtKB-KW"/>
</dbReference>
<evidence type="ECO:0000256" key="7">
    <source>
        <dbReference type="ARBA" id="ARBA00022763"/>
    </source>
</evidence>
<dbReference type="InterPro" id="IPR051536">
    <property type="entry name" value="UDG_Type-4/5"/>
</dbReference>
<dbReference type="OrthoDB" id="5290748at2"/>
<keyword evidence="7" id="KW-0227">DNA damage</keyword>
<keyword evidence="8" id="KW-0378">Hydrolase</keyword>
<dbReference type="InterPro" id="IPR005122">
    <property type="entry name" value="Uracil-DNA_glycosylase-like"/>
</dbReference>
<sequence length="214" mass="23204">MADATALEALAREIAGCRRCALAAGRTYAVPGEGNPSAEIMFIGEGPGFNEDQTGRPFCGAAGQFLTQLIESIGLKRQDVYITNIVKSRPPGNRDPLPEEILACKPWLDRQLEIIKPKVIVTLGRFSMARFFPGATISRIHGQAEKCGAYTCFAMYHPAAALHQGSLRSVIEADMLKLPKILEDIRKSERPAAPAAQTEPAPAEAHSQLKLFGF</sequence>
<evidence type="ECO:0000256" key="10">
    <source>
        <dbReference type="ARBA" id="ARBA00023014"/>
    </source>
</evidence>
<keyword evidence="6" id="KW-0479">Metal-binding</keyword>
<dbReference type="SUPFAM" id="SSF52141">
    <property type="entry name" value="Uracil-DNA glycosylase-like"/>
    <property type="match status" value="1"/>
</dbReference>
<accession>A0A0W0GKH0</accession>
<keyword evidence="9" id="KW-0408">Iron</keyword>
<name>A0A0W0GKH0_9CHLR</name>
<evidence type="ECO:0000256" key="4">
    <source>
        <dbReference type="ARBA" id="ARBA00019403"/>
    </source>
</evidence>
<dbReference type="Pfam" id="PF03167">
    <property type="entry name" value="UDG"/>
    <property type="match status" value="1"/>
</dbReference>
<comment type="caution">
    <text evidence="13">The sequence shown here is derived from an EMBL/GenBank/DDBJ whole genome shotgun (WGS) entry which is preliminary data.</text>
</comment>
<keyword evidence="14" id="KW-1185">Reference proteome</keyword>
<proteinExistence type="inferred from homology"/>
<dbReference type="EC" id="3.2.2.27" evidence="3"/>
<evidence type="ECO:0000313" key="13">
    <source>
        <dbReference type="EMBL" id="KTB49026.1"/>
    </source>
</evidence>
<dbReference type="InterPro" id="IPR005273">
    <property type="entry name" value="Ura-DNA_glyco_family4"/>
</dbReference>
<keyword evidence="13" id="KW-0808">Transferase</keyword>
<keyword evidence="11" id="KW-0234">DNA repair</keyword>
<dbReference type="PANTHER" id="PTHR33693">
    <property type="entry name" value="TYPE-5 URACIL-DNA GLYCOSYLASE"/>
    <property type="match status" value="1"/>
</dbReference>
<evidence type="ECO:0000256" key="11">
    <source>
        <dbReference type="ARBA" id="ARBA00023204"/>
    </source>
</evidence>
<keyword evidence="13" id="KW-0548">Nucleotidyltransferase</keyword>
<keyword evidence="10" id="KW-0411">Iron-sulfur</keyword>
<dbReference type="AlphaFoldDB" id="A0A0W0GKH0"/>
<dbReference type="GO" id="GO:0016779">
    <property type="term" value="F:nucleotidyltransferase activity"/>
    <property type="evidence" value="ECO:0007669"/>
    <property type="project" value="UniProtKB-KW"/>
</dbReference>
<evidence type="ECO:0000256" key="6">
    <source>
        <dbReference type="ARBA" id="ARBA00022723"/>
    </source>
</evidence>
<dbReference type="SMART" id="SM00986">
    <property type="entry name" value="UDG"/>
    <property type="match status" value="1"/>
</dbReference>
<evidence type="ECO:0000256" key="5">
    <source>
        <dbReference type="ARBA" id="ARBA00022485"/>
    </source>
</evidence>
<dbReference type="CDD" id="cd10030">
    <property type="entry name" value="UDG-F4_TTUDGA_SPO1dp_like"/>
    <property type="match status" value="1"/>
</dbReference>
<evidence type="ECO:0000313" key="14">
    <source>
        <dbReference type="Proteomes" id="UP000053947"/>
    </source>
</evidence>
<feature type="domain" description="Uracil-DNA glycosylase-like" evidence="12">
    <location>
        <begin position="31"/>
        <end position="176"/>
    </location>
</feature>
<dbReference type="Proteomes" id="UP000053947">
    <property type="component" value="Unassembled WGS sequence"/>
</dbReference>
<evidence type="ECO:0000256" key="8">
    <source>
        <dbReference type="ARBA" id="ARBA00022801"/>
    </source>
</evidence>
<dbReference type="EMBL" id="LFDV01000002">
    <property type="protein sequence ID" value="KTB49026.1"/>
    <property type="molecule type" value="Genomic_DNA"/>
</dbReference>
<dbReference type="STRING" id="1217799.DEALK_18740"/>
<comment type="catalytic activity">
    <reaction evidence="1">
        <text>Hydrolyzes single-stranded DNA or mismatched double-stranded DNA and polynucleotides, releasing free uracil.</text>
        <dbReference type="EC" id="3.2.2.27"/>
    </reaction>
</comment>
<protein>
    <recommendedName>
        <fullName evidence="4">Type-4 uracil-DNA glycosylase</fullName>
        <ecNumber evidence="3">3.2.2.27</ecNumber>
    </recommendedName>
</protein>
<dbReference type="NCBIfam" id="TIGR00758">
    <property type="entry name" value="UDG_fam4"/>
    <property type="match status" value="1"/>
</dbReference>
<dbReference type="PANTHER" id="PTHR33693:SF1">
    <property type="entry name" value="TYPE-4 URACIL-DNA GLYCOSYLASE"/>
    <property type="match status" value="1"/>
</dbReference>
<evidence type="ECO:0000256" key="3">
    <source>
        <dbReference type="ARBA" id="ARBA00012030"/>
    </source>
</evidence>
<evidence type="ECO:0000256" key="9">
    <source>
        <dbReference type="ARBA" id="ARBA00023004"/>
    </source>
</evidence>
<keyword evidence="5" id="KW-0004">4Fe-4S</keyword>
<evidence type="ECO:0000259" key="12">
    <source>
        <dbReference type="SMART" id="SM00986"/>
    </source>
</evidence>
<gene>
    <name evidence="13" type="ORF">DEALK_18740</name>
</gene>
<dbReference type="GO" id="GO:0046872">
    <property type="term" value="F:metal ion binding"/>
    <property type="evidence" value="ECO:0007669"/>
    <property type="project" value="UniProtKB-KW"/>
</dbReference>
<dbReference type="PATRIC" id="fig|1217799.6.peg.1929"/>
<dbReference type="GO" id="GO:0006281">
    <property type="term" value="P:DNA repair"/>
    <property type="evidence" value="ECO:0007669"/>
    <property type="project" value="UniProtKB-KW"/>
</dbReference>